<evidence type="ECO:0000313" key="4">
    <source>
        <dbReference type="EMBL" id="KAF2830744.1"/>
    </source>
</evidence>
<dbReference type="PANTHER" id="PTHR40627">
    <property type="entry name" value="INDOLE PRENYLTRANSFERASE TDIB-RELATED"/>
    <property type="match status" value="1"/>
</dbReference>
<dbReference type="InterPro" id="IPR017795">
    <property type="entry name" value="ABBA_NscD-like"/>
</dbReference>
<dbReference type="EMBL" id="MU006219">
    <property type="protein sequence ID" value="KAF2830744.1"/>
    <property type="molecule type" value="Genomic_DNA"/>
</dbReference>
<keyword evidence="5" id="KW-1185">Reference proteome</keyword>
<evidence type="ECO:0000256" key="2">
    <source>
        <dbReference type="ARBA" id="ARBA00022679"/>
    </source>
</evidence>
<dbReference type="OrthoDB" id="3354387at2759"/>
<accession>A0A6A7ACZ5</accession>
<feature type="binding site" evidence="3">
    <location>
        <position position="360"/>
    </location>
    <ligand>
        <name>dimethylallyl diphosphate</name>
        <dbReference type="ChEBI" id="CHEBI:57623"/>
    </ligand>
</feature>
<feature type="binding site" evidence="3">
    <location>
        <position position="126"/>
    </location>
    <ligand>
        <name>dimethylallyl diphosphate</name>
        <dbReference type="ChEBI" id="CHEBI:57623"/>
    </ligand>
</feature>
<evidence type="ECO:0000256" key="1">
    <source>
        <dbReference type="ARBA" id="ARBA00010209"/>
    </source>
</evidence>
<dbReference type="Pfam" id="PF11991">
    <property type="entry name" value="Trp_DMAT"/>
    <property type="match status" value="1"/>
</dbReference>
<organism evidence="4 5">
    <name type="scientific">Ophiobolus disseminans</name>
    <dbReference type="NCBI Taxonomy" id="1469910"/>
    <lineage>
        <taxon>Eukaryota</taxon>
        <taxon>Fungi</taxon>
        <taxon>Dikarya</taxon>
        <taxon>Ascomycota</taxon>
        <taxon>Pezizomycotina</taxon>
        <taxon>Dothideomycetes</taxon>
        <taxon>Pleosporomycetidae</taxon>
        <taxon>Pleosporales</taxon>
        <taxon>Pleosporineae</taxon>
        <taxon>Phaeosphaeriaceae</taxon>
        <taxon>Ophiobolus</taxon>
    </lineage>
</organism>
<feature type="binding site" evidence="3">
    <location>
        <position position="111"/>
    </location>
    <ligand>
        <name>L-tryptophan</name>
        <dbReference type="ChEBI" id="CHEBI:57912"/>
    </ligand>
</feature>
<sequence length="443" mass="50719">MSLLPTRQNRTQYEQFQNVLEQRAHNVTAATLSSGFTSAQLDRHSEVIWWWENSAGILEILMKEANYDIERQCHVLDFHRRYVVPRLGPVPSSTAALKWRSLMTDDYGPMEFSWDWPTAQGNPKVRYSMEAIGRFAGSAIDPVNQTSTVELRHELANYDPRTDWTLFDTLQDSFYDKRRGFQSKNESDKASSPTSVMMAFELGPEIANKAYFFPLNAEQRGITRLEFLKETMAQLRTDEILLSGFDRLLDFLRTPQGLICDIICLAIDCVRPEKSRYKIYVRSSETSFERVWDMMTMGGRLEGLKSTARANLKDLWRLTLGLDEHFDENAALPSKTHDTAGVLYYYDIKAGHEAPRPKVYVPVRHYAASDQNIVNGLGKYLGSRGVDGHFANFTRALKATCSHRRLDEGAGFQTYVGCGIERDGSLKLCSYMNPEIYHPNRWV</sequence>
<dbReference type="InterPro" id="IPR033964">
    <property type="entry name" value="ABBA"/>
</dbReference>
<comment type="similarity">
    <text evidence="1">Belongs to the tryptophan dimethylallyltransferase family.</text>
</comment>
<feature type="binding site" evidence="3">
    <location>
        <position position="278"/>
    </location>
    <ligand>
        <name>dimethylallyl diphosphate</name>
        <dbReference type="ChEBI" id="CHEBI:57623"/>
    </ligand>
</feature>
<dbReference type="PANTHER" id="PTHR40627:SF4">
    <property type="entry name" value="PRENYLTRANSFERASE ASQH1-RELATED"/>
    <property type="match status" value="1"/>
</dbReference>
<dbReference type="GO" id="GO:0016765">
    <property type="term" value="F:transferase activity, transferring alkyl or aryl (other than methyl) groups"/>
    <property type="evidence" value="ECO:0007669"/>
    <property type="project" value="InterPro"/>
</dbReference>
<evidence type="ECO:0000313" key="5">
    <source>
        <dbReference type="Proteomes" id="UP000799424"/>
    </source>
</evidence>
<keyword evidence="2 4" id="KW-0808">Transferase</keyword>
<feature type="binding site" evidence="3">
    <location>
        <position position="276"/>
    </location>
    <ligand>
        <name>dimethylallyl diphosphate</name>
        <dbReference type="ChEBI" id="CHEBI:57623"/>
    </ligand>
</feature>
<dbReference type="CDD" id="cd13929">
    <property type="entry name" value="PT-DMATS_CymD"/>
    <property type="match status" value="1"/>
</dbReference>
<dbReference type="PIRSF" id="PIRSF000509">
    <property type="entry name" value="Trp_DMAT"/>
    <property type="match status" value="1"/>
</dbReference>
<feature type="binding site" evidence="3">
    <location>
        <position position="209"/>
    </location>
    <ligand>
        <name>dimethylallyl diphosphate</name>
        <dbReference type="ChEBI" id="CHEBI:57623"/>
    </ligand>
</feature>
<dbReference type="NCBIfam" id="TIGR03429">
    <property type="entry name" value="arom_pren_DMATS"/>
    <property type="match status" value="1"/>
</dbReference>
<dbReference type="GO" id="GO:0009820">
    <property type="term" value="P:alkaloid metabolic process"/>
    <property type="evidence" value="ECO:0007669"/>
    <property type="project" value="InterPro"/>
</dbReference>
<name>A0A6A7ACZ5_9PLEO</name>
<dbReference type="AlphaFoldDB" id="A0A6A7ACZ5"/>
<proteinExistence type="inferred from homology"/>
<reference evidence="4" key="1">
    <citation type="journal article" date="2020" name="Stud. Mycol.">
        <title>101 Dothideomycetes genomes: a test case for predicting lifestyles and emergence of pathogens.</title>
        <authorList>
            <person name="Haridas S."/>
            <person name="Albert R."/>
            <person name="Binder M."/>
            <person name="Bloem J."/>
            <person name="Labutti K."/>
            <person name="Salamov A."/>
            <person name="Andreopoulos B."/>
            <person name="Baker S."/>
            <person name="Barry K."/>
            <person name="Bills G."/>
            <person name="Bluhm B."/>
            <person name="Cannon C."/>
            <person name="Castanera R."/>
            <person name="Culley D."/>
            <person name="Daum C."/>
            <person name="Ezra D."/>
            <person name="Gonzalez J."/>
            <person name="Henrissat B."/>
            <person name="Kuo A."/>
            <person name="Liang C."/>
            <person name="Lipzen A."/>
            <person name="Lutzoni F."/>
            <person name="Magnuson J."/>
            <person name="Mondo S."/>
            <person name="Nolan M."/>
            <person name="Ohm R."/>
            <person name="Pangilinan J."/>
            <person name="Park H.-J."/>
            <person name="Ramirez L."/>
            <person name="Alfaro M."/>
            <person name="Sun H."/>
            <person name="Tritt A."/>
            <person name="Yoshinaga Y."/>
            <person name="Zwiers L.-H."/>
            <person name="Turgeon B."/>
            <person name="Goodwin S."/>
            <person name="Spatafora J."/>
            <person name="Crous P."/>
            <person name="Grigoriev I."/>
        </authorList>
    </citation>
    <scope>NUCLEOTIDE SEQUENCE</scope>
    <source>
        <strain evidence="4">CBS 113818</strain>
    </source>
</reference>
<dbReference type="SFLD" id="SFLDG01162">
    <property type="entry name" value="I"/>
    <property type="match status" value="1"/>
</dbReference>
<feature type="binding site" evidence="3">
    <location>
        <position position="280"/>
    </location>
    <ligand>
        <name>dimethylallyl diphosphate</name>
        <dbReference type="ChEBI" id="CHEBI:57623"/>
    </ligand>
</feature>
<protein>
    <submittedName>
        <fullName evidence="4">Aromatic prenyltransferase</fullName>
    </submittedName>
</protein>
<dbReference type="Proteomes" id="UP000799424">
    <property type="component" value="Unassembled WGS sequence"/>
</dbReference>
<feature type="binding site" evidence="3">
    <location>
        <position position="211"/>
    </location>
    <ligand>
        <name>dimethylallyl diphosphate</name>
        <dbReference type="ChEBI" id="CHEBI:57623"/>
    </ligand>
</feature>
<dbReference type="SFLD" id="SFLDS00036">
    <property type="entry name" value="Aromatic_Prenyltransferase"/>
    <property type="match status" value="1"/>
</dbReference>
<gene>
    <name evidence="4" type="ORF">CC86DRAFT_434634</name>
</gene>
<dbReference type="InterPro" id="IPR012148">
    <property type="entry name" value="ABBA_DMATS-like"/>
</dbReference>
<evidence type="ECO:0000256" key="3">
    <source>
        <dbReference type="PIRSR" id="PIRSR000509-1"/>
    </source>
</evidence>